<dbReference type="Pfam" id="PF13561">
    <property type="entry name" value="adh_short_C2"/>
    <property type="match status" value="1"/>
</dbReference>
<dbReference type="EMBL" id="JBHSIS010000017">
    <property type="protein sequence ID" value="MFC4857004.1"/>
    <property type="molecule type" value="Genomic_DNA"/>
</dbReference>
<name>A0ABV9SB24_9PSEU</name>
<dbReference type="NCBIfam" id="NF005559">
    <property type="entry name" value="PRK07231.1"/>
    <property type="match status" value="1"/>
</dbReference>
<dbReference type="GO" id="GO:0016491">
    <property type="term" value="F:oxidoreductase activity"/>
    <property type="evidence" value="ECO:0007669"/>
    <property type="project" value="UniProtKB-KW"/>
</dbReference>
<organism evidence="4 5">
    <name type="scientific">Actinophytocola glycyrrhizae</name>
    <dbReference type="NCBI Taxonomy" id="2044873"/>
    <lineage>
        <taxon>Bacteria</taxon>
        <taxon>Bacillati</taxon>
        <taxon>Actinomycetota</taxon>
        <taxon>Actinomycetes</taxon>
        <taxon>Pseudonocardiales</taxon>
        <taxon>Pseudonocardiaceae</taxon>
    </lineage>
</organism>
<dbReference type="InterPro" id="IPR036291">
    <property type="entry name" value="NAD(P)-bd_dom_sf"/>
</dbReference>
<comment type="similarity">
    <text evidence="1">Belongs to the short-chain dehydrogenases/reductases (SDR) family.</text>
</comment>
<dbReference type="Gene3D" id="3.40.50.720">
    <property type="entry name" value="NAD(P)-binding Rossmann-like Domain"/>
    <property type="match status" value="1"/>
</dbReference>
<dbReference type="RefSeq" id="WP_378058996.1">
    <property type="nucleotide sequence ID" value="NZ_JBHSIS010000017.1"/>
</dbReference>
<dbReference type="CDD" id="cd05233">
    <property type="entry name" value="SDR_c"/>
    <property type="match status" value="1"/>
</dbReference>
<evidence type="ECO:0000256" key="1">
    <source>
        <dbReference type="ARBA" id="ARBA00006484"/>
    </source>
</evidence>
<proteinExistence type="inferred from homology"/>
<evidence type="ECO:0000259" key="3">
    <source>
        <dbReference type="SMART" id="SM00822"/>
    </source>
</evidence>
<protein>
    <submittedName>
        <fullName evidence="4">SDR family NAD(P)-dependent oxidoreductase</fullName>
        <ecNumber evidence="4">1.1.1.-</ecNumber>
    </submittedName>
</protein>
<keyword evidence="5" id="KW-1185">Reference proteome</keyword>
<dbReference type="InterPro" id="IPR057326">
    <property type="entry name" value="KR_dom"/>
</dbReference>
<dbReference type="Proteomes" id="UP001595859">
    <property type="component" value="Unassembled WGS sequence"/>
</dbReference>
<dbReference type="PANTHER" id="PTHR43669:SF3">
    <property type="entry name" value="ALCOHOL DEHYDROGENASE, PUTATIVE (AFU_ORTHOLOGUE AFUA_3G03445)-RELATED"/>
    <property type="match status" value="1"/>
</dbReference>
<dbReference type="SMART" id="SM00822">
    <property type="entry name" value="PKS_KR"/>
    <property type="match status" value="1"/>
</dbReference>
<comment type="caution">
    <text evidence="4">The sequence shown here is derived from an EMBL/GenBank/DDBJ whole genome shotgun (WGS) entry which is preliminary data.</text>
</comment>
<reference evidence="5" key="1">
    <citation type="journal article" date="2019" name="Int. J. Syst. Evol. Microbiol.">
        <title>The Global Catalogue of Microorganisms (GCM) 10K type strain sequencing project: providing services to taxonomists for standard genome sequencing and annotation.</title>
        <authorList>
            <consortium name="The Broad Institute Genomics Platform"/>
            <consortium name="The Broad Institute Genome Sequencing Center for Infectious Disease"/>
            <person name="Wu L."/>
            <person name="Ma J."/>
        </authorList>
    </citation>
    <scope>NUCLEOTIDE SEQUENCE [LARGE SCALE GENOMIC DNA]</scope>
    <source>
        <strain evidence="5">ZS-22-S1</strain>
    </source>
</reference>
<gene>
    <name evidence="4" type="ORF">ACFPCV_26205</name>
</gene>
<dbReference type="PRINTS" id="PR00081">
    <property type="entry name" value="GDHRDH"/>
</dbReference>
<evidence type="ECO:0000313" key="4">
    <source>
        <dbReference type="EMBL" id="MFC4857004.1"/>
    </source>
</evidence>
<evidence type="ECO:0000313" key="5">
    <source>
        <dbReference type="Proteomes" id="UP001595859"/>
    </source>
</evidence>
<keyword evidence="2 4" id="KW-0560">Oxidoreductase</keyword>
<feature type="domain" description="Ketoreductase" evidence="3">
    <location>
        <begin position="22"/>
        <end position="175"/>
    </location>
</feature>
<sequence length="279" mass="29254">MPEMPPMGAAVNLGRMAEFDGKTVLITGGGSGIGLATARQLVDAGANVVLAGRRVEKIDAAAKELDPTGDRVLAVGTDVSREDELDELATRVRGRFGRLDGVFANAGMASYNPISPRADVSDAEFDRYVGVNFKGAFFAIQKTLPLFDKGGSVVLNSTCLAHRGMGLTMGLATMYGSTKAAVTSLARLLASDLASQGVRVNSVSPGFIRTEMFDELAPTDEARDVCSQLVPAGRLGTPEEVAEAVTFLLSDRARYITGQDLGVDGGLVASQPMNPPVQM</sequence>
<dbReference type="EC" id="1.1.1.-" evidence="4"/>
<evidence type="ECO:0000256" key="2">
    <source>
        <dbReference type="ARBA" id="ARBA00023002"/>
    </source>
</evidence>
<dbReference type="PANTHER" id="PTHR43669">
    <property type="entry name" value="5-KETO-D-GLUCONATE 5-REDUCTASE"/>
    <property type="match status" value="1"/>
</dbReference>
<dbReference type="InterPro" id="IPR002347">
    <property type="entry name" value="SDR_fam"/>
</dbReference>
<dbReference type="SUPFAM" id="SSF51735">
    <property type="entry name" value="NAD(P)-binding Rossmann-fold domains"/>
    <property type="match status" value="1"/>
</dbReference>
<accession>A0ABV9SB24</accession>